<dbReference type="InterPro" id="IPR036291">
    <property type="entry name" value="NAD(P)-bd_dom_sf"/>
</dbReference>
<protein>
    <recommendedName>
        <fullName evidence="4">DUF8035 domain-containing protein</fullName>
    </recommendedName>
</protein>
<feature type="compositionally biased region" description="Basic and acidic residues" evidence="3">
    <location>
        <begin position="133"/>
        <end position="148"/>
    </location>
</feature>
<evidence type="ECO:0000313" key="6">
    <source>
        <dbReference type="Proteomes" id="UP001197093"/>
    </source>
</evidence>
<dbReference type="AlphaFoldDB" id="A0AAD4ERY5"/>
<keyword evidence="2" id="KW-0560">Oxidoreductase</keyword>
<feature type="compositionally biased region" description="Basic and acidic residues" evidence="3">
    <location>
        <begin position="231"/>
        <end position="255"/>
    </location>
</feature>
<name>A0AAD4ERY5_9PEZI</name>
<dbReference type="Pfam" id="PF26118">
    <property type="entry name" value="DUF8035"/>
    <property type="match status" value="1"/>
</dbReference>
<evidence type="ECO:0000259" key="4">
    <source>
        <dbReference type="Pfam" id="PF26118"/>
    </source>
</evidence>
<evidence type="ECO:0000256" key="1">
    <source>
        <dbReference type="ARBA" id="ARBA00006484"/>
    </source>
</evidence>
<dbReference type="Gene3D" id="3.40.50.720">
    <property type="entry name" value="NAD(P)-binding Rossmann-like Domain"/>
    <property type="match status" value="1"/>
</dbReference>
<evidence type="ECO:0000313" key="5">
    <source>
        <dbReference type="EMBL" id="KAG7286483.1"/>
    </source>
</evidence>
<feature type="compositionally biased region" description="Basic and acidic residues" evidence="3">
    <location>
        <begin position="59"/>
        <end position="88"/>
    </location>
</feature>
<feature type="compositionally biased region" description="Low complexity" evidence="3">
    <location>
        <begin position="275"/>
        <end position="295"/>
    </location>
</feature>
<feature type="compositionally biased region" description="Basic and acidic residues" evidence="3">
    <location>
        <begin position="169"/>
        <end position="197"/>
    </location>
</feature>
<sequence length="822" mass="92804">MAHRQSAPDLAPRDRAERWDRDRYEYERDRFAHDRDNDLDDRFYMRRGGGGGGPPSSSRPRDRDDRSSVGPERRRVIYDDFDDRRRGGEEEDDDFVVRERERERERRRVVYDDEPPMMRGGRGRGRGGSPPAEVERSSRVVIEKERFRSPSPARRPGARLIRRQSSLDTFDRKPAKRYWERAEREEYGPPARRDDYRVPPYVDIPLPRTKALPPPRVYAEREFQEEIQVSDPHRYGDDEFHAYPEERVREREVVRTTRRTRSRESRATGRRGRSRSSSSSSSSSSSGGTALTTRSEYPKKGKTRIPARLVSKRALIDLGYPFVEEGTTIIVQKALGQQNIDDLLKLSDDYKKSELEIVAARSSAGDIIEERIEHRTEVYEGAAALNVPPPAPIVTTGPVIVDANPPPVEVVKTTVVRDVSPTRSYSTWDTGTSYTGTSYDTYTTTTAPTVILDSRGREVSGHVPVGPVALASHHHHDPYETEDLRSEIRHLEKQLARRERSRHRSRHRSMSRGDLVRAERLSTGELVLYEEEIEEIQGPTRAGPRIEKDKRVKQLLTRSPLAASSSTNNETYRLILGARDVARTQAAYDSLRVDSRAGHSLTVLPLELSDLRATRDFARQALERVGSDGGVDYLLLNAAVTGGNEAKGQGSQHYLVHLLREKLVESKARVVVVSSGAVRQVKDPGSLDKDLKAGSGVDSRTIYSETKFVQLLGAHWWRRQLKGQCTVVAVSPGLIPGTGLGRGSGMKLTMDMPDAKPVSEGAQSILRAFTRDDLPEDPEQIFLTSWGEWWSKDVYALTLDKALQDKWCPSKEEIEKEAGLSA</sequence>
<organism evidence="5 6">
    <name type="scientific">Staphylotrichum longicolle</name>
    <dbReference type="NCBI Taxonomy" id="669026"/>
    <lineage>
        <taxon>Eukaryota</taxon>
        <taxon>Fungi</taxon>
        <taxon>Dikarya</taxon>
        <taxon>Ascomycota</taxon>
        <taxon>Pezizomycotina</taxon>
        <taxon>Sordariomycetes</taxon>
        <taxon>Sordariomycetidae</taxon>
        <taxon>Sordariales</taxon>
        <taxon>Chaetomiaceae</taxon>
        <taxon>Staphylotrichum</taxon>
    </lineage>
</organism>
<keyword evidence="6" id="KW-1185">Reference proteome</keyword>
<evidence type="ECO:0000256" key="3">
    <source>
        <dbReference type="SAM" id="MobiDB-lite"/>
    </source>
</evidence>
<feature type="compositionally biased region" description="Basic and acidic residues" evidence="3">
    <location>
        <begin position="95"/>
        <end position="111"/>
    </location>
</feature>
<accession>A0AAD4ERY5</accession>
<evidence type="ECO:0000256" key="2">
    <source>
        <dbReference type="ARBA" id="ARBA00023002"/>
    </source>
</evidence>
<dbReference type="SUPFAM" id="SSF51735">
    <property type="entry name" value="NAD(P)-binding Rossmann-fold domains"/>
    <property type="match status" value="1"/>
</dbReference>
<comment type="similarity">
    <text evidence="1">Belongs to the short-chain dehydrogenases/reductases (SDR) family.</text>
</comment>
<reference evidence="5" key="1">
    <citation type="submission" date="2023-02" db="EMBL/GenBank/DDBJ databases">
        <authorList>
            <person name="Palmer J.M."/>
        </authorList>
    </citation>
    <scope>NUCLEOTIDE SEQUENCE</scope>
    <source>
        <strain evidence="5">FW57</strain>
    </source>
</reference>
<comment type="caution">
    <text evidence="5">The sequence shown here is derived from an EMBL/GenBank/DDBJ whole genome shotgun (WGS) entry which is preliminary data.</text>
</comment>
<dbReference type="PANTHER" id="PTHR24320">
    <property type="entry name" value="RETINOL DEHYDROGENASE"/>
    <property type="match status" value="1"/>
</dbReference>
<feature type="region of interest" description="Disordered" evidence="3">
    <location>
        <begin position="37"/>
        <end position="303"/>
    </location>
</feature>
<feature type="domain" description="DUF8035" evidence="4">
    <location>
        <begin position="299"/>
        <end position="352"/>
    </location>
</feature>
<dbReference type="EMBL" id="JAHCVI010000004">
    <property type="protein sequence ID" value="KAG7286483.1"/>
    <property type="molecule type" value="Genomic_DNA"/>
</dbReference>
<dbReference type="GO" id="GO:0016491">
    <property type="term" value="F:oxidoreductase activity"/>
    <property type="evidence" value="ECO:0007669"/>
    <property type="project" value="UniProtKB-KW"/>
</dbReference>
<gene>
    <name evidence="5" type="ORF">NEMBOFW57_008794</name>
</gene>
<proteinExistence type="inferred from homology"/>
<dbReference type="Proteomes" id="UP001197093">
    <property type="component" value="Unassembled WGS sequence"/>
</dbReference>
<dbReference type="PANTHER" id="PTHR24320:SF148">
    <property type="entry name" value="NAD(P)-BINDING ROSSMANN-FOLD SUPERFAMILY PROTEIN"/>
    <property type="match status" value="1"/>
</dbReference>
<dbReference type="InterPro" id="IPR058348">
    <property type="entry name" value="DUF8035"/>
</dbReference>